<evidence type="ECO:0000256" key="3">
    <source>
        <dbReference type="PROSITE-ProRule" id="PRU01091"/>
    </source>
</evidence>
<dbReference type="Gene3D" id="3.40.50.300">
    <property type="entry name" value="P-loop containing nucleotide triphosphate hydrolases"/>
    <property type="match status" value="1"/>
</dbReference>
<dbReference type="PROSITE" id="PS51755">
    <property type="entry name" value="OMPR_PHOB"/>
    <property type="match status" value="1"/>
</dbReference>
<feature type="DNA-binding region" description="OmpR/PhoB-type" evidence="3">
    <location>
        <begin position="1"/>
        <end position="92"/>
    </location>
</feature>
<dbReference type="PANTHER" id="PTHR47691">
    <property type="entry name" value="REGULATOR-RELATED"/>
    <property type="match status" value="1"/>
</dbReference>
<dbReference type="SUPFAM" id="SSF46894">
    <property type="entry name" value="C-terminal effector domain of the bipartite response regulators"/>
    <property type="match status" value="1"/>
</dbReference>
<evidence type="ECO:0000256" key="2">
    <source>
        <dbReference type="ARBA" id="ARBA00023125"/>
    </source>
</evidence>
<dbReference type="Proteomes" id="UP001316184">
    <property type="component" value="Chromosome"/>
</dbReference>
<reference evidence="5 6" key="1">
    <citation type="submission" date="2022-08" db="EMBL/GenBank/DDBJ databases">
        <title>novel species in genus Aeromicrobium.</title>
        <authorList>
            <person name="Ye L."/>
        </authorList>
    </citation>
    <scope>NUCLEOTIDE SEQUENCE [LARGE SCALE GENOMIC DNA]</scope>
    <source>
        <strain evidence="6">zg-Y1379</strain>
    </source>
</reference>
<name>A0ABY5M7M3_9ACTN</name>
<evidence type="ECO:0000259" key="4">
    <source>
        <dbReference type="PROSITE" id="PS51755"/>
    </source>
</evidence>
<accession>A0ABY5M7M3</accession>
<dbReference type="Pfam" id="PF25872">
    <property type="entry name" value="HTH_77"/>
    <property type="match status" value="1"/>
</dbReference>
<feature type="domain" description="OmpR/PhoB-type" evidence="4">
    <location>
        <begin position="1"/>
        <end position="92"/>
    </location>
</feature>
<dbReference type="SMART" id="SM00862">
    <property type="entry name" value="Trans_reg_C"/>
    <property type="match status" value="1"/>
</dbReference>
<dbReference type="InterPro" id="IPR027417">
    <property type="entry name" value="P-loop_NTPase"/>
</dbReference>
<dbReference type="SUPFAM" id="SSF52540">
    <property type="entry name" value="P-loop containing nucleoside triphosphate hydrolases"/>
    <property type="match status" value="1"/>
</dbReference>
<dbReference type="SUPFAM" id="SSF48452">
    <property type="entry name" value="TPR-like"/>
    <property type="match status" value="2"/>
</dbReference>
<dbReference type="Gene3D" id="1.25.40.10">
    <property type="entry name" value="Tetratricopeptide repeat domain"/>
    <property type="match status" value="2"/>
</dbReference>
<organism evidence="5 6">
    <name type="scientific">Aeromicrobium wangtongii</name>
    <dbReference type="NCBI Taxonomy" id="2969247"/>
    <lineage>
        <taxon>Bacteria</taxon>
        <taxon>Bacillati</taxon>
        <taxon>Actinomycetota</taxon>
        <taxon>Actinomycetes</taxon>
        <taxon>Propionibacteriales</taxon>
        <taxon>Nocardioidaceae</taxon>
        <taxon>Aeromicrobium</taxon>
    </lineage>
</organism>
<evidence type="ECO:0000313" key="6">
    <source>
        <dbReference type="Proteomes" id="UP001316184"/>
    </source>
</evidence>
<dbReference type="RefSeq" id="WP_232401010.1">
    <property type="nucleotide sequence ID" value="NZ_CP102173.1"/>
</dbReference>
<protein>
    <recommendedName>
        <fullName evidence="4">OmpR/PhoB-type domain-containing protein</fullName>
    </recommendedName>
</protein>
<keyword evidence="2 3" id="KW-0238">DNA-binding</keyword>
<sequence length="1042" mass="111736">MSHVQVDVLGPLRVRADDRSIDVGGPRNRALLARLALAGGRPVAAATLIDDLWGVDVPDDARGALQSVVSRTRRRLPDAALESSSPGYVLRDVVVDADEFAQLVAAGRATEALALWRGDPMSDLPDLPFVAAAADRLLELRLTAVETSLESRARTDPTVIAELAALVTEHPYRDGLWRAYLSALVAHGRANEALTAYERLRTSLADDLGTDPSAELQAIHLSILRGERGPRRTPASLPAGLTSFVGREAAIADLREALEDHRLVTILGPGGAGKTRLAIEAARATSDRFGAVWLTELAPVTGEDGIVRAILSAMGLLEVVVTERAQSGQRPDDRARLLDAVRDARGLLLIDNCEHLVDGVAGLAEELLAQAPDLRVLTTSREPLRIIGEYAYQLSPLTSPRDGATPEQAMQHSAVALFVQRARAVDQSFRLDEATVPEVVEICRRLDGQPLAIELAAARLRTLTVAQVADRLGDRFRLLTGGSRTALPRHRTLRAVVEWSWDLLDDDERDLVERIAVFPGGVTVESAAAVAEAGAPVEDLLDSLADKSLLVPVRGDQPRFRMLETLREYGVERLVERGLAEHARAAHLAHFLGLAEAQAALVRGPAQVEALTALDTDHANVMAALRFAIDRGDRPAAARLVTALAWYWSIRSQHMEAARWAQVVLELPGAADPASEICVEALAVTGILGSGQLGGGPDALWRPHVERIVRMWEEHRPDHPLVQFILETMQYLDVVGPGRVVPRTTDRWTGAMVDLMRTVLMENSGNTHGSADLIASTIDAFREIGDQWGLAMALSQRATLQALEGDTAGALACWEEALPLLEQMGATEDLSFSGMQVAELRLAHLERDRVEELRPDLEAELAGAIAGGGRLPNLVARMNMARLEHAVGHDQEAARHLEQALHHVDDSAEFGSGQMVAAIRALLAVTLAASGDLAGADQALETARQVGLTTTDMPVMAVIATAAAVIAQHHGRSEHAARVLGAAEAIRGGRDRSNRDARGLADQLRPLLGADVFEALRAEGAAMTQQDAIAFALPAAVAASGP</sequence>
<dbReference type="InterPro" id="IPR041664">
    <property type="entry name" value="AAA_16"/>
</dbReference>
<dbReference type="CDD" id="cd15831">
    <property type="entry name" value="BTAD"/>
    <property type="match status" value="1"/>
</dbReference>
<gene>
    <name evidence="5" type="ORF">NQV15_14670</name>
</gene>
<evidence type="ECO:0000313" key="5">
    <source>
        <dbReference type="EMBL" id="UUP13086.1"/>
    </source>
</evidence>
<dbReference type="EMBL" id="CP102173">
    <property type="protein sequence ID" value="UUP13086.1"/>
    <property type="molecule type" value="Genomic_DNA"/>
</dbReference>
<keyword evidence="6" id="KW-1185">Reference proteome</keyword>
<comment type="similarity">
    <text evidence="1">Belongs to the AfsR/DnrI/RedD regulatory family.</text>
</comment>
<dbReference type="InterPro" id="IPR058852">
    <property type="entry name" value="HTH_77"/>
</dbReference>
<proteinExistence type="inferred from homology"/>
<dbReference type="InterPro" id="IPR001867">
    <property type="entry name" value="OmpR/PhoB-type_DNA-bd"/>
</dbReference>
<dbReference type="Gene3D" id="1.10.10.10">
    <property type="entry name" value="Winged helix-like DNA-binding domain superfamily/Winged helix DNA-binding domain"/>
    <property type="match status" value="1"/>
</dbReference>
<dbReference type="PANTHER" id="PTHR47691:SF3">
    <property type="entry name" value="HTH-TYPE TRANSCRIPTIONAL REGULATOR RV0890C-RELATED"/>
    <property type="match status" value="1"/>
</dbReference>
<evidence type="ECO:0000256" key="1">
    <source>
        <dbReference type="ARBA" id="ARBA00005820"/>
    </source>
</evidence>
<dbReference type="SMART" id="SM01043">
    <property type="entry name" value="BTAD"/>
    <property type="match status" value="1"/>
</dbReference>
<dbReference type="Pfam" id="PF13191">
    <property type="entry name" value="AAA_16"/>
    <property type="match status" value="1"/>
</dbReference>
<dbReference type="InterPro" id="IPR036388">
    <property type="entry name" value="WH-like_DNA-bd_sf"/>
</dbReference>
<dbReference type="InterPro" id="IPR011990">
    <property type="entry name" value="TPR-like_helical_dom_sf"/>
</dbReference>
<dbReference type="InterPro" id="IPR016032">
    <property type="entry name" value="Sig_transdc_resp-reg_C-effctor"/>
</dbReference>
<dbReference type="InterPro" id="IPR005158">
    <property type="entry name" value="BTAD"/>
</dbReference>
<dbReference type="Pfam" id="PF03704">
    <property type="entry name" value="BTAD"/>
    <property type="match status" value="1"/>
</dbReference>